<dbReference type="Proteomes" id="UP000236584">
    <property type="component" value="Plasmid unnamed2"/>
</dbReference>
<dbReference type="EMBL" id="CP026311">
    <property type="protein sequence ID" value="AUV84433.1"/>
    <property type="molecule type" value="Genomic_DNA"/>
</dbReference>
<sequence length="199" mass="21249">MLYQTPPSLHQTVREENTLPMIELQPEAIEVASRWLILAGPPSLPSTAIDAASSVAPSLRAAGGPLQPLGFGFGSGGFRLGNNLNLIQTLTRAQVLYPDALLSTPDAQRASVLPLQSDTDLSTLVADLKDAIRVPGWVGTLLKWSGLITMIVGIIAYFISPSLNNRRRGFMMATTGIVISIIGFAFPIFISLLDHVLSG</sequence>
<dbReference type="RefSeq" id="WP_103428115.1">
    <property type="nucleotide sequence ID" value="NZ_CP026311.1"/>
</dbReference>
<organism evidence="2 3">
    <name type="scientific">Salinigranum rubrum</name>
    <dbReference type="NCBI Taxonomy" id="755307"/>
    <lineage>
        <taxon>Archaea</taxon>
        <taxon>Methanobacteriati</taxon>
        <taxon>Methanobacteriota</taxon>
        <taxon>Stenosarchaea group</taxon>
        <taxon>Halobacteria</taxon>
        <taxon>Halobacteriales</taxon>
        <taxon>Haloferacaceae</taxon>
        <taxon>Salinigranum</taxon>
    </lineage>
</organism>
<geneLocation type="plasmid" evidence="2">
    <name>unnamed2</name>
</geneLocation>
<dbReference type="OrthoDB" id="345959at2157"/>
<evidence type="ECO:0000256" key="1">
    <source>
        <dbReference type="SAM" id="Phobius"/>
    </source>
</evidence>
<keyword evidence="1" id="KW-1133">Transmembrane helix</keyword>
<proteinExistence type="predicted"/>
<gene>
    <name evidence="2" type="ORF">C2R22_23135</name>
</gene>
<dbReference type="GeneID" id="35595053"/>
<keyword evidence="1" id="KW-0812">Transmembrane</keyword>
<feature type="transmembrane region" description="Helical" evidence="1">
    <location>
        <begin position="171"/>
        <end position="193"/>
    </location>
</feature>
<accession>A0A2I8VR83</accession>
<dbReference type="KEGG" id="srub:C2R22_23135"/>
<evidence type="ECO:0000313" key="2">
    <source>
        <dbReference type="EMBL" id="AUV84433.1"/>
    </source>
</evidence>
<evidence type="ECO:0000313" key="3">
    <source>
        <dbReference type="Proteomes" id="UP000236584"/>
    </source>
</evidence>
<feature type="transmembrane region" description="Helical" evidence="1">
    <location>
        <begin position="141"/>
        <end position="159"/>
    </location>
</feature>
<name>A0A2I8VR83_9EURY</name>
<dbReference type="AlphaFoldDB" id="A0A2I8VR83"/>
<reference evidence="2 3" key="1">
    <citation type="submission" date="2018-01" db="EMBL/GenBank/DDBJ databases">
        <title>Complete genome sequence of Salinigranum rubrum GX10T, an extremely halophilic archaeon isolated from a marine solar saltern.</title>
        <authorList>
            <person name="Han S."/>
        </authorList>
    </citation>
    <scope>NUCLEOTIDE SEQUENCE [LARGE SCALE GENOMIC DNA]</scope>
    <source>
        <strain evidence="2 3">GX10</strain>
        <plasmid evidence="3">Plasmid unnamed2</plasmid>
    </source>
</reference>
<keyword evidence="1" id="KW-0472">Membrane</keyword>
<keyword evidence="2" id="KW-0614">Plasmid</keyword>
<protein>
    <submittedName>
        <fullName evidence="2">Uncharacterized protein</fullName>
    </submittedName>
</protein>
<keyword evidence="3" id="KW-1185">Reference proteome</keyword>